<gene>
    <name evidence="3" type="ORF">SAMN06265368_3437</name>
</gene>
<dbReference type="EMBL" id="OBEL01000004">
    <property type="protein sequence ID" value="SNZ20334.1"/>
    <property type="molecule type" value="Genomic_DNA"/>
</dbReference>
<accession>A0A285PF43</accession>
<evidence type="ECO:0000313" key="4">
    <source>
        <dbReference type="Proteomes" id="UP000219439"/>
    </source>
</evidence>
<dbReference type="Pfam" id="PF00106">
    <property type="entry name" value="adh_short"/>
    <property type="match status" value="1"/>
</dbReference>
<sequence>MTDDDLDLGKHAFVTGGGSGVGATIAQSLAENGYAVTIMGRNEAALEDVANGHEAIGWVTGDVTDPASVQNCMDQAINGAGPICTVIANAGAAKSKPFKAMTIADLDDMLSVNLKGVFNCFQTALPHMEKAKRGRMIAIASTAGLKGYPYVSGYCAAKHGAIGLVKGLAVELAKTNITVNAICPGFIETPMLERSIENIVAKTGMSEEQAAKSLRAGNPQDRFIQTDEIAASVLWLCSDAARSVNGAVIPITGGEI</sequence>
<dbReference type="PANTHER" id="PTHR42879">
    <property type="entry name" value="3-OXOACYL-(ACYL-CARRIER-PROTEIN) REDUCTASE"/>
    <property type="match status" value="1"/>
</dbReference>
<dbReference type="InterPro" id="IPR002347">
    <property type="entry name" value="SDR_fam"/>
</dbReference>
<dbReference type="RefSeq" id="WP_097154689.1">
    <property type="nucleotide sequence ID" value="NZ_OBEL01000004.1"/>
</dbReference>
<dbReference type="AlphaFoldDB" id="A0A285PF43"/>
<keyword evidence="4" id="KW-1185">Reference proteome</keyword>
<dbReference type="FunFam" id="3.40.50.720:FF:000084">
    <property type="entry name" value="Short-chain dehydrogenase reductase"/>
    <property type="match status" value="1"/>
</dbReference>
<dbReference type="Proteomes" id="UP000219439">
    <property type="component" value="Unassembled WGS sequence"/>
</dbReference>
<dbReference type="CDD" id="cd05233">
    <property type="entry name" value="SDR_c"/>
    <property type="match status" value="1"/>
</dbReference>
<dbReference type="PANTHER" id="PTHR42879:SF2">
    <property type="entry name" value="3-OXOACYL-[ACYL-CARRIER-PROTEIN] REDUCTASE FABG"/>
    <property type="match status" value="1"/>
</dbReference>
<name>A0A285PF43_9HYPH</name>
<dbReference type="PRINTS" id="PR00080">
    <property type="entry name" value="SDRFAMILY"/>
</dbReference>
<evidence type="ECO:0000313" key="3">
    <source>
        <dbReference type="EMBL" id="SNZ20334.1"/>
    </source>
</evidence>
<dbReference type="SUPFAM" id="SSF51735">
    <property type="entry name" value="NAD(P)-binding Rossmann-fold domains"/>
    <property type="match status" value="1"/>
</dbReference>
<proteinExistence type="inferred from homology"/>
<dbReference type="InterPro" id="IPR020904">
    <property type="entry name" value="Sc_DH/Rdtase_CS"/>
</dbReference>
<dbReference type="GO" id="GO:0032787">
    <property type="term" value="P:monocarboxylic acid metabolic process"/>
    <property type="evidence" value="ECO:0007669"/>
    <property type="project" value="UniProtKB-ARBA"/>
</dbReference>
<dbReference type="InterPro" id="IPR050259">
    <property type="entry name" value="SDR"/>
</dbReference>
<dbReference type="InterPro" id="IPR036291">
    <property type="entry name" value="NAD(P)-bd_dom_sf"/>
</dbReference>
<dbReference type="PRINTS" id="PR00081">
    <property type="entry name" value="GDHRDH"/>
</dbReference>
<organism evidence="3 4">
    <name type="scientific">Cohaesibacter gelatinilyticus</name>
    <dbReference type="NCBI Taxonomy" id="372072"/>
    <lineage>
        <taxon>Bacteria</taxon>
        <taxon>Pseudomonadati</taxon>
        <taxon>Pseudomonadota</taxon>
        <taxon>Alphaproteobacteria</taxon>
        <taxon>Hyphomicrobiales</taxon>
        <taxon>Cohaesibacteraceae</taxon>
    </lineage>
</organism>
<reference evidence="3 4" key="1">
    <citation type="submission" date="2017-09" db="EMBL/GenBank/DDBJ databases">
        <authorList>
            <person name="Ehlers B."/>
            <person name="Leendertz F.H."/>
        </authorList>
    </citation>
    <scope>NUCLEOTIDE SEQUENCE [LARGE SCALE GENOMIC DNA]</scope>
    <source>
        <strain evidence="3 4">DSM 18289</strain>
    </source>
</reference>
<dbReference type="OrthoDB" id="9804774at2"/>
<evidence type="ECO:0000256" key="2">
    <source>
        <dbReference type="RuleBase" id="RU000363"/>
    </source>
</evidence>
<comment type="similarity">
    <text evidence="1 2">Belongs to the short-chain dehydrogenases/reductases (SDR) family.</text>
</comment>
<dbReference type="Gene3D" id="3.40.50.720">
    <property type="entry name" value="NAD(P)-binding Rossmann-like Domain"/>
    <property type="match status" value="1"/>
</dbReference>
<evidence type="ECO:0000256" key="1">
    <source>
        <dbReference type="ARBA" id="ARBA00006484"/>
    </source>
</evidence>
<dbReference type="PROSITE" id="PS00061">
    <property type="entry name" value="ADH_SHORT"/>
    <property type="match status" value="1"/>
</dbReference>
<protein>
    <submittedName>
        <fullName evidence="3">NAD(P)-dependent dehydrogenase, short-chain alcohol dehydrogenase family</fullName>
    </submittedName>
</protein>